<keyword evidence="2" id="KW-1185">Reference proteome</keyword>
<accession>A0ACB8BNY7</accession>
<protein>
    <submittedName>
        <fullName evidence="1">Seven-hairpin glycosidase</fullName>
    </submittedName>
</protein>
<dbReference type="Proteomes" id="UP000790709">
    <property type="component" value="Unassembled WGS sequence"/>
</dbReference>
<name>A0ACB8BNY7_9AGAM</name>
<reference evidence="1" key="1">
    <citation type="journal article" date="2021" name="New Phytol.">
        <title>Evolutionary innovations through gain and loss of genes in the ectomycorrhizal Boletales.</title>
        <authorList>
            <person name="Wu G."/>
            <person name="Miyauchi S."/>
            <person name="Morin E."/>
            <person name="Kuo A."/>
            <person name="Drula E."/>
            <person name="Varga T."/>
            <person name="Kohler A."/>
            <person name="Feng B."/>
            <person name="Cao Y."/>
            <person name="Lipzen A."/>
            <person name="Daum C."/>
            <person name="Hundley H."/>
            <person name="Pangilinan J."/>
            <person name="Johnson J."/>
            <person name="Barry K."/>
            <person name="LaButti K."/>
            <person name="Ng V."/>
            <person name="Ahrendt S."/>
            <person name="Min B."/>
            <person name="Choi I.G."/>
            <person name="Park H."/>
            <person name="Plett J.M."/>
            <person name="Magnuson J."/>
            <person name="Spatafora J.W."/>
            <person name="Nagy L.G."/>
            <person name="Henrissat B."/>
            <person name="Grigoriev I.V."/>
            <person name="Yang Z.L."/>
            <person name="Xu J."/>
            <person name="Martin F.M."/>
        </authorList>
    </citation>
    <scope>NUCLEOTIDE SEQUENCE</scope>
    <source>
        <strain evidence="1">KUC20120723A-06</strain>
    </source>
</reference>
<evidence type="ECO:0000313" key="1">
    <source>
        <dbReference type="EMBL" id="KAH7927354.1"/>
    </source>
</evidence>
<dbReference type="EMBL" id="MU266368">
    <property type="protein sequence ID" value="KAH7927354.1"/>
    <property type="molecule type" value="Genomic_DNA"/>
</dbReference>
<evidence type="ECO:0000313" key="2">
    <source>
        <dbReference type="Proteomes" id="UP000790709"/>
    </source>
</evidence>
<keyword evidence="1" id="KW-0378">Hydrolase</keyword>
<sequence length="572" mass="64660">MSKARYLLGRPNVRWLAFGLVLVSTIWFFSPVIPLERFNHKHDHEQHEPHHVEPITNPGYVRPPAPQKTTTPPTLWSARATEVREAFSYAYNGYKMYAAGHDELLPVSGGKVNNFNGWSVTLVDALDTMWIMGLHYEFYDSIPILANLSLPTQDAFVPFFETVIRYLGGLLSGYALSGEPILLARADDLGKALLPALNTPSGLPMFAVNAATGETRAGWSKNVLWAEAMSCQLEYKYLAHLTGRAEYYQKVEHIMDIMDRAKPTDNLFPTMWNMQNGKPANTQHSVGAFADSAYEYLLKQYLLTAQSEPKARDMYVKAASGILDKLLYLSPNRKLLYVTDTPNGGPSHVLEHLSCFLPGLLALGAHTLDLPPAERERHEWAANGLAYTCWISYADQATGLGPDEMLMDSGGAVRWVDALGAWIGEGRPGNVPPGLHEPPAVKSGGRDYRARKTSYLLRPETVESFYVLWRTTGDDRWRERGWEVFQSIQKYTRTSYGYASLRNVDDVSAAKMDEMPSYFLAETLKYLYLLFTDEELIPLDKWVFNTEAHPLPVFEWAEWEKLKYGIVKRSWL</sequence>
<proteinExistence type="predicted"/>
<keyword evidence="1" id="KW-0326">Glycosidase</keyword>
<comment type="caution">
    <text evidence="1">The sequence shown here is derived from an EMBL/GenBank/DDBJ whole genome shotgun (WGS) entry which is preliminary data.</text>
</comment>
<organism evidence="1 2">
    <name type="scientific">Leucogyrophana mollusca</name>
    <dbReference type="NCBI Taxonomy" id="85980"/>
    <lineage>
        <taxon>Eukaryota</taxon>
        <taxon>Fungi</taxon>
        <taxon>Dikarya</taxon>
        <taxon>Basidiomycota</taxon>
        <taxon>Agaricomycotina</taxon>
        <taxon>Agaricomycetes</taxon>
        <taxon>Agaricomycetidae</taxon>
        <taxon>Boletales</taxon>
        <taxon>Boletales incertae sedis</taxon>
        <taxon>Leucogyrophana</taxon>
    </lineage>
</organism>
<gene>
    <name evidence="1" type="ORF">BV22DRAFT_1007259</name>
</gene>